<dbReference type="InterPro" id="IPR003439">
    <property type="entry name" value="ABC_transporter-like_ATP-bd"/>
</dbReference>
<dbReference type="Pfam" id="PF12848">
    <property type="entry name" value="ABC_tran_Xtn"/>
    <property type="match status" value="1"/>
</dbReference>
<dbReference type="PROSITE" id="PS00211">
    <property type="entry name" value="ABC_TRANSPORTER_1"/>
    <property type="match status" value="2"/>
</dbReference>
<evidence type="ECO:0000256" key="1">
    <source>
        <dbReference type="ARBA" id="ARBA00022737"/>
    </source>
</evidence>
<keyword evidence="3 6" id="KW-0067">ATP-binding</keyword>
<protein>
    <submittedName>
        <fullName evidence="6">ABC transporter ATP-binding protein</fullName>
    </submittedName>
</protein>
<dbReference type="InterPro" id="IPR051309">
    <property type="entry name" value="ABCF_ATPase"/>
</dbReference>
<keyword evidence="7" id="KW-1185">Reference proteome</keyword>
<dbReference type="CDD" id="cd03221">
    <property type="entry name" value="ABCF_EF-3"/>
    <property type="match status" value="2"/>
</dbReference>
<keyword evidence="4" id="KW-0175">Coiled coil</keyword>
<dbReference type="InterPro" id="IPR032781">
    <property type="entry name" value="ABC_tran_Xtn"/>
</dbReference>
<dbReference type="InterPro" id="IPR027417">
    <property type="entry name" value="P-loop_NTPase"/>
</dbReference>
<dbReference type="GO" id="GO:0016887">
    <property type="term" value="F:ATP hydrolysis activity"/>
    <property type="evidence" value="ECO:0007669"/>
    <property type="project" value="InterPro"/>
</dbReference>
<evidence type="ECO:0000313" key="7">
    <source>
        <dbReference type="Proteomes" id="UP001321582"/>
    </source>
</evidence>
<dbReference type="GO" id="GO:0005524">
    <property type="term" value="F:ATP binding"/>
    <property type="evidence" value="ECO:0007669"/>
    <property type="project" value="UniProtKB-KW"/>
</dbReference>
<dbReference type="InterPro" id="IPR003593">
    <property type="entry name" value="AAA+_ATPase"/>
</dbReference>
<dbReference type="SMART" id="SM00382">
    <property type="entry name" value="AAA"/>
    <property type="match status" value="2"/>
</dbReference>
<evidence type="ECO:0000256" key="2">
    <source>
        <dbReference type="ARBA" id="ARBA00022741"/>
    </source>
</evidence>
<gene>
    <name evidence="6" type="ORF">HLVA_19280</name>
</gene>
<dbReference type="PANTHER" id="PTHR42855">
    <property type="entry name" value="ABC TRANSPORTER ATP-BINDING SUBUNIT"/>
    <property type="match status" value="1"/>
</dbReference>
<proteinExistence type="predicted"/>
<evidence type="ECO:0000256" key="3">
    <source>
        <dbReference type="ARBA" id="ARBA00022840"/>
    </source>
</evidence>
<dbReference type="Proteomes" id="UP001321582">
    <property type="component" value="Chromosome"/>
</dbReference>
<dbReference type="GO" id="GO:0003677">
    <property type="term" value="F:DNA binding"/>
    <property type="evidence" value="ECO:0007669"/>
    <property type="project" value="InterPro"/>
</dbReference>
<dbReference type="KEGG" id="haby:HLVA_19280"/>
<keyword evidence="1" id="KW-0677">Repeat</keyword>
<organism evidence="6 7">
    <name type="scientific">Haliovirga abyssi</name>
    <dbReference type="NCBI Taxonomy" id="2996794"/>
    <lineage>
        <taxon>Bacteria</taxon>
        <taxon>Fusobacteriati</taxon>
        <taxon>Fusobacteriota</taxon>
        <taxon>Fusobacteriia</taxon>
        <taxon>Fusobacteriales</taxon>
        <taxon>Haliovirgaceae</taxon>
        <taxon>Haliovirga</taxon>
    </lineage>
</organism>
<dbReference type="SUPFAM" id="SSF52540">
    <property type="entry name" value="P-loop containing nucleoside triphosphate hydrolases"/>
    <property type="match status" value="2"/>
</dbReference>
<dbReference type="Gene3D" id="3.40.50.300">
    <property type="entry name" value="P-loop containing nucleotide triphosphate hydrolases"/>
    <property type="match status" value="2"/>
</dbReference>
<dbReference type="InterPro" id="IPR017871">
    <property type="entry name" value="ABC_transporter-like_CS"/>
</dbReference>
<dbReference type="AlphaFoldDB" id="A0AAU9DKC2"/>
<dbReference type="EMBL" id="AP027059">
    <property type="protein sequence ID" value="BDU51359.1"/>
    <property type="molecule type" value="Genomic_DNA"/>
</dbReference>
<sequence>MALIQFKDIYKAYSGEYVLEDINFTIDNKDRIGVVGVNGCGKTTLVKMILGLEGDEISPETKSKGNMVYKSNIEIGYLSQNFDLDERNTVFEEIVNVYEDIHDKYKEIETLNSEIAIYTGEKQKEKMDMLAKLSFEYEQAEGYSIEYRIKEILNGIDMPEELWNLEISKLSGGQKSRVALAKILLKEPELLILDEPTNHLDLNAIEWLEKFLKGYKNAFLLISHDRYFLDNVTTSIFEIEDKTLHTYKGNFTDFIIQKDMRIKGELREYEKQQEKIKKTEEFIIRYKAGIKAKQARGREKILNRLKRAKRPITEIDKMKLRFEIERNSGEKVLEAFNISKKYGNKKLFENLNFTIYRGEKIGIIGKNGVGKSTLLKMITELEDENGEFKIGVNVKIGFYDQQHKNLNLNDTILEEIMSDLTITEEKARMIASQFLFEDEDINKKIKDLSGGEKARVSFIKIMREKPNFLILDEPTNHLDIYSKEVLIESLKNYEGTLIVVSHDRYFLESLIEVIYLLDKNGLEKFSGNYEAYKNRGKIKKKVEKKDNSYAEQKKIKSEIKIKENRLKKVERLIEELEGKKDELEKEYEKAGRENSYDKLIELQTQIEELDENILENMEEWEELEEFFKNI</sequence>
<name>A0AAU9DKC2_9FUSO</name>
<accession>A0AAU9DKC2</accession>
<dbReference type="FunFam" id="3.40.50.300:FF:000309">
    <property type="entry name" value="ABC transporter ATP-binding protein"/>
    <property type="match status" value="1"/>
</dbReference>
<dbReference type="Gene3D" id="1.10.287.380">
    <property type="entry name" value="Valyl-tRNA synthetase, C-terminal domain"/>
    <property type="match status" value="1"/>
</dbReference>
<dbReference type="Pfam" id="PF00005">
    <property type="entry name" value="ABC_tran"/>
    <property type="match status" value="2"/>
</dbReference>
<feature type="coiled-coil region" evidence="4">
    <location>
        <begin position="552"/>
        <end position="619"/>
    </location>
</feature>
<keyword evidence="2" id="KW-0547">Nucleotide-binding</keyword>
<dbReference type="RefSeq" id="WP_307904246.1">
    <property type="nucleotide sequence ID" value="NZ_AP027059.1"/>
</dbReference>
<evidence type="ECO:0000313" key="6">
    <source>
        <dbReference type="EMBL" id="BDU51359.1"/>
    </source>
</evidence>
<evidence type="ECO:0000256" key="4">
    <source>
        <dbReference type="SAM" id="Coils"/>
    </source>
</evidence>
<feature type="domain" description="ABC transporter" evidence="5">
    <location>
        <begin position="333"/>
        <end position="544"/>
    </location>
</feature>
<dbReference type="PANTHER" id="PTHR42855:SF2">
    <property type="entry name" value="DRUG RESISTANCE ABC TRANSPORTER,ATP-BINDING PROTEIN"/>
    <property type="match status" value="1"/>
</dbReference>
<dbReference type="PROSITE" id="PS50893">
    <property type="entry name" value="ABC_TRANSPORTER_2"/>
    <property type="match status" value="2"/>
</dbReference>
<reference evidence="6 7" key="1">
    <citation type="submission" date="2022-11" db="EMBL/GenBank/DDBJ databases">
        <title>Haliovirga abyssi gen. nov., sp. nov., a mesophilic fermentative bacterium isolated from the Iheya North hydrothermal field and the proposal of Haliovirgaceae fam. nov.</title>
        <authorList>
            <person name="Miyazaki U."/>
            <person name="Tame A."/>
            <person name="Miyazaki J."/>
            <person name="Takai K."/>
            <person name="Sawayama S."/>
            <person name="Kitajima M."/>
            <person name="Okamoto A."/>
            <person name="Nakagawa S."/>
        </authorList>
    </citation>
    <scope>NUCLEOTIDE SEQUENCE [LARGE SCALE GENOMIC DNA]</scope>
    <source>
        <strain evidence="6 7">IC12</strain>
    </source>
</reference>
<dbReference type="InterPro" id="IPR037118">
    <property type="entry name" value="Val-tRNA_synth_C_sf"/>
</dbReference>
<feature type="domain" description="ABC transporter" evidence="5">
    <location>
        <begin position="4"/>
        <end position="266"/>
    </location>
</feature>
<evidence type="ECO:0000259" key="5">
    <source>
        <dbReference type="PROSITE" id="PS50893"/>
    </source>
</evidence>
<dbReference type="FunFam" id="3.40.50.300:FF:000011">
    <property type="entry name" value="Putative ABC transporter ATP-binding component"/>
    <property type="match status" value="1"/>
</dbReference>